<evidence type="ECO:0000313" key="1">
    <source>
        <dbReference type="EMBL" id="CAB4136352.1"/>
    </source>
</evidence>
<dbReference type="Gene3D" id="3.30.2400.10">
    <property type="entry name" value="Major capsid protein gp5"/>
    <property type="match status" value="1"/>
</dbReference>
<gene>
    <name evidence="1" type="ORF">UFOVP299_57</name>
</gene>
<proteinExistence type="predicted"/>
<protein>
    <recommendedName>
        <fullName evidence="2">Major_cap_HK97, phage major capsid protein, HK97 family</fullName>
    </recommendedName>
</protein>
<sequence>MEKFNLRSALEKNGAALDENQIKFVSAFENALEERAKAQDEAYSTSMQQALRSVLGAESKDATGNVVTIAEQIRSIAENVEKVEKNNIRQISNVEKFQLRKMVKEQHKEICDAIRNGNDLEINFNAKRSAAIYTASTAVANDTGVLLPLNENFEFESEISKIRYPENFILDVISNRQVARVPQQIIKNEQATAEGAVALVSEGGTKPLVSDTFLRTLTLRKKYAAHIEWTEEFEVDNELLYNEILMMFEEKVVRFWNNGLIGTIVSNGTAYTTSVMDDTLVIPDNGLAVIAAQSVINGMNFNADLVLMHPSDIVTTMFTQDTEGNSRLLPYMQNGSINGMRVVSSNAITLGTAIVMDSSIYREMHSEFILRFGTYNDQFIKNQKSAVGEVYSILRVAKNNLPGAMAFSLATVRAALLKP</sequence>
<evidence type="ECO:0008006" key="2">
    <source>
        <dbReference type="Google" id="ProtNLM"/>
    </source>
</evidence>
<dbReference type="EMBL" id="LR796313">
    <property type="protein sequence ID" value="CAB4136352.1"/>
    <property type="molecule type" value="Genomic_DNA"/>
</dbReference>
<reference evidence="1" key="1">
    <citation type="submission" date="2020-04" db="EMBL/GenBank/DDBJ databases">
        <authorList>
            <person name="Chiriac C."/>
            <person name="Salcher M."/>
            <person name="Ghai R."/>
            <person name="Kavagutti S V."/>
        </authorList>
    </citation>
    <scope>NUCLEOTIDE SEQUENCE</scope>
</reference>
<dbReference type="SUPFAM" id="SSF56563">
    <property type="entry name" value="Major capsid protein gp5"/>
    <property type="match status" value="1"/>
</dbReference>
<dbReference type="Gene3D" id="3.30.2320.10">
    <property type="entry name" value="hypothetical protein PF0899 domain"/>
    <property type="match status" value="1"/>
</dbReference>
<name>A0A6J5LRH7_9CAUD</name>
<accession>A0A6J5LRH7</accession>
<organism evidence="1">
    <name type="scientific">uncultured Caudovirales phage</name>
    <dbReference type="NCBI Taxonomy" id="2100421"/>
    <lineage>
        <taxon>Viruses</taxon>
        <taxon>Duplodnaviria</taxon>
        <taxon>Heunggongvirae</taxon>
        <taxon>Uroviricota</taxon>
        <taxon>Caudoviricetes</taxon>
        <taxon>Peduoviridae</taxon>
        <taxon>Maltschvirus</taxon>
        <taxon>Maltschvirus maltsch</taxon>
    </lineage>
</organism>